<dbReference type="Proteomes" id="UP000322917">
    <property type="component" value="Unassembled WGS sequence"/>
</dbReference>
<feature type="transmembrane region" description="Helical" evidence="1">
    <location>
        <begin position="20"/>
        <end position="49"/>
    </location>
</feature>
<evidence type="ECO:0000256" key="1">
    <source>
        <dbReference type="SAM" id="Phobius"/>
    </source>
</evidence>
<dbReference type="EMBL" id="FQZD01000011">
    <property type="protein sequence ID" value="SHJ06622.1"/>
    <property type="molecule type" value="Genomic_DNA"/>
</dbReference>
<feature type="transmembrane region" description="Helical" evidence="1">
    <location>
        <begin position="165"/>
        <end position="185"/>
    </location>
</feature>
<name>A0A1M6G9N1_9FIRM</name>
<feature type="transmembrane region" description="Helical" evidence="1">
    <location>
        <begin position="191"/>
        <end position="215"/>
    </location>
</feature>
<feature type="transmembrane region" description="Helical" evidence="1">
    <location>
        <begin position="130"/>
        <end position="153"/>
    </location>
</feature>
<feature type="transmembrane region" description="Helical" evidence="1">
    <location>
        <begin position="398"/>
        <end position="416"/>
    </location>
</feature>
<feature type="transmembrane region" description="Helical" evidence="1">
    <location>
        <begin position="422"/>
        <end position="444"/>
    </location>
</feature>
<keyword evidence="3" id="KW-1185">Reference proteome</keyword>
<organism evidence="2 3">
    <name type="scientific">Propionispora hippei DSM 15287</name>
    <dbReference type="NCBI Taxonomy" id="1123003"/>
    <lineage>
        <taxon>Bacteria</taxon>
        <taxon>Bacillati</taxon>
        <taxon>Bacillota</taxon>
        <taxon>Negativicutes</taxon>
        <taxon>Selenomonadales</taxon>
        <taxon>Sporomusaceae</taxon>
        <taxon>Propionispora</taxon>
    </lineage>
</organism>
<feature type="transmembrane region" description="Helical" evidence="1">
    <location>
        <begin position="61"/>
        <end position="84"/>
    </location>
</feature>
<sequence>MAGIGFELKKLFHKKSAVGYLRACSYTAIVTIGPFILMLLMILFIQAMLHSMNNSYQVEQLFLASVIYPLIFSQIASSGFAMLITRFAADKIYRKEYESVVPSLYGIITMVLLVASIPAIWFLWDAPLNIMLKLATYILYMELNIIWIQGVYLSALKDYRKIIQSYSVGVTVTVVLAYLVTKVLIPDIVTGLLVTIDIGMFLVMTMLLLNIIRFFTEVNNCHFSFLQYFEKYRSLFFINICYYLGLYCPIFFIWRSPLGLKVADTYLLAPAYDVATFYAFLSLVPIAIVFVISTELNFYDKYAIYFKLITGKGNYREIEDAKQAMLQVLWSEIRNLMEIQLVVTFIFLALGNYLLPWLGLTYDSVHIYNVLLIGAYLTGMTQYFLIIMLYFEDRRGALSIASFFLAANIVFNYISVCLGENTYGFGLFLAAFLTLSLAMMRLIYYTNRIDYFVFCTQPVLNKIEEGMISRWLSRWYPVQQDKYK</sequence>
<dbReference type="InterPro" id="IPR031617">
    <property type="entry name" value="PelG"/>
</dbReference>
<feature type="transmembrane region" description="Helical" evidence="1">
    <location>
        <begin position="235"/>
        <end position="254"/>
    </location>
</feature>
<accession>A0A1M6G9N1</accession>
<feature type="transmembrane region" description="Helical" evidence="1">
    <location>
        <begin position="335"/>
        <end position="355"/>
    </location>
</feature>
<dbReference type="RefSeq" id="WP_188128249.1">
    <property type="nucleotide sequence ID" value="NZ_FQZD01000011.1"/>
</dbReference>
<feature type="transmembrane region" description="Helical" evidence="1">
    <location>
        <begin position="367"/>
        <end position="391"/>
    </location>
</feature>
<dbReference type="AlphaFoldDB" id="A0A1M6G9N1"/>
<protein>
    <submittedName>
        <fullName evidence="2">Uncharacterized membrane protein</fullName>
    </submittedName>
</protein>
<reference evidence="2 3" key="1">
    <citation type="submission" date="2016-11" db="EMBL/GenBank/DDBJ databases">
        <authorList>
            <person name="Varghese N."/>
            <person name="Submissions S."/>
        </authorList>
    </citation>
    <scope>NUCLEOTIDE SEQUENCE [LARGE SCALE GENOMIC DNA]</scope>
    <source>
        <strain evidence="2 3">DSM 15287</strain>
    </source>
</reference>
<keyword evidence="1" id="KW-0472">Membrane</keyword>
<dbReference type="Pfam" id="PF16933">
    <property type="entry name" value="PelG"/>
    <property type="match status" value="1"/>
</dbReference>
<keyword evidence="1" id="KW-0812">Transmembrane</keyword>
<feature type="transmembrane region" description="Helical" evidence="1">
    <location>
        <begin position="274"/>
        <end position="292"/>
    </location>
</feature>
<feature type="transmembrane region" description="Helical" evidence="1">
    <location>
        <begin position="104"/>
        <end position="124"/>
    </location>
</feature>
<evidence type="ECO:0000313" key="3">
    <source>
        <dbReference type="Proteomes" id="UP000322917"/>
    </source>
</evidence>
<evidence type="ECO:0000313" key="2">
    <source>
        <dbReference type="EMBL" id="SHJ06622.1"/>
    </source>
</evidence>
<keyword evidence="1" id="KW-1133">Transmembrane helix</keyword>
<proteinExistence type="predicted"/>
<gene>
    <name evidence="2" type="ORF">SAMN02745170_01677</name>
</gene>